<dbReference type="Proteomes" id="UP001575181">
    <property type="component" value="Unassembled WGS sequence"/>
</dbReference>
<accession>A0ABV4TT53</accession>
<feature type="transmembrane region" description="Helical" evidence="1">
    <location>
        <begin position="130"/>
        <end position="150"/>
    </location>
</feature>
<dbReference type="Pfam" id="PF13386">
    <property type="entry name" value="DsbD_2"/>
    <property type="match status" value="1"/>
</dbReference>
<sequence>MEALTLSAAFVVGLLGGPHCAAMCGGITATLTFGLDARIRTSLWRQLPFLLAYNLGRIASYTAAGAGAGALGTALALGAPHALGPLILRGLAGLLMVALGLYIGGWWPAFSRVERIGMPLWRRLEPLGQRLLPVRGVGTALGLGAVWGWLPCGMVYMVLIQALTAGGAAHGALLMLAFGLGTLPNLLAMGMFAAVLGSWLGDHRVRRAAGILLIGFGLWALWMAVAGGH</sequence>
<keyword evidence="1" id="KW-0472">Membrane</keyword>
<keyword evidence="4" id="KW-1185">Reference proteome</keyword>
<evidence type="ECO:0000313" key="3">
    <source>
        <dbReference type="EMBL" id="MFA9459804.1"/>
    </source>
</evidence>
<dbReference type="PANTHER" id="PTHR42208">
    <property type="entry name" value="HEAVY METAL TRANSPORTER-RELATED"/>
    <property type="match status" value="1"/>
</dbReference>
<evidence type="ECO:0000259" key="2">
    <source>
        <dbReference type="Pfam" id="PF13386"/>
    </source>
</evidence>
<feature type="transmembrane region" description="Helical" evidence="1">
    <location>
        <begin position="58"/>
        <end position="79"/>
    </location>
</feature>
<gene>
    <name evidence="3" type="ORF">ACERLL_03085</name>
</gene>
<feature type="transmembrane region" description="Helical" evidence="1">
    <location>
        <begin position="86"/>
        <end position="110"/>
    </location>
</feature>
<dbReference type="RefSeq" id="WP_373654841.1">
    <property type="nucleotide sequence ID" value="NZ_JBGUAW010000002.1"/>
</dbReference>
<comment type="caution">
    <text evidence="3">The sequence shown here is derived from an EMBL/GenBank/DDBJ whole genome shotgun (WGS) entry which is preliminary data.</text>
</comment>
<dbReference type="EMBL" id="JBGUAW010000002">
    <property type="protein sequence ID" value="MFA9459804.1"/>
    <property type="molecule type" value="Genomic_DNA"/>
</dbReference>
<feature type="domain" description="Urease accessory protein UreH-like transmembrane" evidence="2">
    <location>
        <begin position="8"/>
        <end position="219"/>
    </location>
</feature>
<feature type="transmembrane region" description="Helical" evidence="1">
    <location>
        <begin position="183"/>
        <end position="201"/>
    </location>
</feature>
<protein>
    <submittedName>
        <fullName evidence="3">Sulfite exporter TauE/SafE family protein</fullName>
    </submittedName>
</protein>
<dbReference type="InterPro" id="IPR039447">
    <property type="entry name" value="UreH-like_TM_dom"/>
</dbReference>
<organism evidence="3 4">
    <name type="scientific">Thiohalorhabdus methylotrophus</name>
    <dbReference type="NCBI Taxonomy" id="3242694"/>
    <lineage>
        <taxon>Bacteria</taxon>
        <taxon>Pseudomonadati</taxon>
        <taxon>Pseudomonadota</taxon>
        <taxon>Gammaproteobacteria</taxon>
        <taxon>Thiohalorhabdales</taxon>
        <taxon>Thiohalorhabdaceae</taxon>
        <taxon>Thiohalorhabdus</taxon>
    </lineage>
</organism>
<evidence type="ECO:0000256" key="1">
    <source>
        <dbReference type="SAM" id="Phobius"/>
    </source>
</evidence>
<keyword evidence="1" id="KW-0812">Transmembrane</keyword>
<name>A0ABV4TT53_9GAMM</name>
<dbReference type="PANTHER" id="PTHR42208:SF1">
    <property type="entry name" value="HEAVY METAL TRANSPORTER"/>
    <property type="match status" value="1"/>
</dbReference>
<keyword evidence="1" id="KW-1133">Transmembrane helix</keyword>
<feature type="transmembrane region" description="Helical" evidence="1">
    <location>
        <begin position="208"/>
        <end position="227"/>
    </location>
</feature>
<evidence type="ECO:0000313" key="4">
    <source>
        <dbReference type="Proteomes" id="UP001575181"/>
    </source>
</evidence>
<proteinExistence type="predicted"/>
<reference evidence="3 4" key="1">
    <citation type="submission" date="2024-08" db="EMBL/GenBank/DDBJ databases">
        <title>Whole-genome sequencing of halo(alkali)philic microorganisms from hypersaline lakes.</title>
        <authorList>
            <person name="Sorokin D.Y."/>
            <person name="Merkel A.Y."/>
            <person name="Messina E."/>
            <person name="Yakimov M."/>
        </authorList>
    </citation>
    <scope>NUCLEOTIDE SEQUENCE [LARGE SCALE GENOMIC DNA]</scope>
    <source>
        <strain evidence="3 4">Cl-TMA</strain>
    </source>
</reference>